<name>A0ABU3SZY3_9ALTE</name>
<organism evidence="2 3">
    <name type="scientific">Paraglaciecola aquimarina</name>
    <dbReference type="NCBI Taxonomy" id="1235557"/>
    <lineage>
        <taxon>Bacteria</taxon>
        <taxon>Pseudomonadati</taxon>
        <taxon>Pseudomonadota</taxon>
        <taxon>Gammaproteobacteria</taxon>
        <taxon>Alteromonadales</taxon>
        <taxon>Alteromonadaceae</taxon>
        <taxon>Paraglaciecola</taxon>
    </lineage>
</organism>
<sequence>MLTGCGGAEKGVSTGLSGTEEITFDGPVVVSVNEESGVYVHDLLEGSSVSEGETVVLRNVYRDDESLVPPENAILVTGNNLVIDTDAFARMVVLGEELTYQYSYIIENGGGAQRDADGNEISRDISVTVVGVKDPVEALSLSHGEILVPPNFDLPISANISPVFATDQSVNWSIADTSIATVDANGVVTGLVEGTTSLTATSVDNAQATVTVPVEVTFDIPNPIGMVITDSMGMDIGAAANLPECATYALSVQQLPVESGFTNPVSWTSSDETKITVSDDGLLTFAIGSASPDAVTITATNDQGLSDQVSVTIANNIACNNAANSNFDFTNVSAWPWNGNPGKSDSPLGLNDSNAMRLQASAGSGMNTRLIDWSGGNPAIPEIGVGGDNYFKLAYWVKNMGDSPSQIRLFARAWVGGWHADTLDVTADIPVSDEWQYIEFEPFQAKPWDNSQVIWLQWELPSLATTSDVIIDDMVIYQVPAS</sequence>
<gene>
    <name evidence="2" type="ORF">RS130_18220</name>
</gene>
<dbReference type="Gene3D" id="2.60.40.1080">
    <property type="match status" value="2"/>
</dbReference>
<evidence type="ECO:0000259" key="1">
    <source>
        <dbReference type="SMART" id="SM00635"/>
    </source>
</evidence>
<dbReference type="Pfam" id="PF02368">
    <property type="entry name" value="Big_2"/>
    <property type="match status" value="1"/>
</dbReference>
<proteinExistence type="predicted"/>
<feature type="domain" description="BIG2" evidence="1">
    <location>
        <begin position="135"/>
        <end position="212"/>
    </location>
</feature>
<dbReference type="Proteomes" id="UP001247805">
    <property type="component" value="Unassembled WGS sequence"/>
</dbReference>
<comment type="caution">
    <text evidence="2">The sequence shown here is derived from an EMBL/GenBank/DDBJ whole genome shotgun (WGS) entry which is preliminary data.</text>
</comment>
<accession>A0ABU3SZY3</accession>
<dbReference type="SUPFAM" id="SSF49373">
    <property type="entry name" value="Invasin/intimin cell-adhesion fragments"/>
    <property type="match status" value="2"/>
</dbReference>
<dbReference type="InterPro" id="IPR008964">
    <property type="entry name" value="Invasin/intimin_cell_adhesion"/>
</dbReference>
<dbReference type="EMBL" id="JAWDIO010000002">
    <property type="protein sequence ID" value="MDU0355574.1"/>
    <property type="molecule type" value="Genomic_DNA"/>
</dbReference>
<feature type="domain" description="BIG2" evidence="1">
    <location>
        <begin position="230"/>
        <end position="309"/>
    </location>
</feature>
<evidence type="ECO:0000313" key="2">
    <source>
        <dbReference type="EMBL" id="MDU0355574.1"/>
    </source>
</evidence>
<dbReference type="InterPro" id="IPR003343">
    <property type="entry name" value="Big_2"/>
</dbReference>
<evidence type="ECO:0000313" key="3">
    <source>
        <dbReference type="Proteomes" id="UP001247805"/>
    </source>
</evidence>
<dbReference type="SMART" id="SM00635">
    <property type="entry name" value="BID_2"/>
    <property type="match status" value="2"/>
</dbReference>
<keyword evidence="3" id="KW-1185">Reference proteome</keyword>
<reference evidence="2 3" key="1">
    <citation type="submission" date="2023-10" db="EMBL/GenBank/DDBJ databases">
        <title>Glaciecola aquimarina strain GGW-M5 nov., isolated from a coastal seawater.</title>
        <authorList>
            <person name="Bayburt H."/>
            <person name="Kim J.M."/>
            <person name="Choi B.J."/>
            <person name="Jeon C.O."/>
        </authorList>
    </citation>
    <scope>NUCLEOTIDE SEQUENCE [LARGE SCALE GENOMIC DNA]</scope>
    <source>
        <strain evidence="2 3">KCTC 32108</strain>
    </source>
</reference>
<dbReference type="RefSeq" id="WP_316027108.1">
    <property type="nucleotide sequence ID" value="NZ_JAWDIO010000002.1"/>
</dbReference>
<protein>
    <submittedName>
        <fullName evidence="2">Ig-like domain-containing protein</fullName>
    </submittedName>
</protein>